<dbReference type="AlphaFoldDB" id="A0A9D4HJG2"/>
<reference evidence="2" key="2">
    <citation type="submission" date="2020-11" db="EMBL/GenBank/DDBJ databases">
        <authorList>
            <person name="McCartney M.A."/>
            <person name="Auch B."/>
            <person name="Kono T."/>
            <person name="Mallez S."/>
            <person name="Becker A."/>
            <person name="Gohl D.M."/>
            <person name="Silverstein K.A.T."/>
            <person name="Koren S."/>
            <person name="Bechman K.B."/>
            <person name="Herman A."/>
            <person name="Abrahante J.E."/>
            <person name="Garbe J."/>
        </authorList>
    </citation>
    <scope>NUCLEOTIDE SEQUENCE</scope>
    <source>
        <strain evidence="2">Duluth1</strain>
        <tissue evidence="2">Whole animal</tissue>
    </source>
</reference>
<evidence type="ECO:0000256" key="1">
    <source>
        <dbReference type="SAM" id="MobiDB-lite"/>
    </source>
</evidence>
<feature type="compositionally biased region" description="Basic and acidic residues" evidence="1">
    <location>
        <begin position="85"/>
        <end position="95"/>
    </location>
</feature>
<evidence type="ECO:0000313" key="2">
    <source>
        <dbReference type="EMBL" id="KAH3718911.1"/>
    </source>
</evidence>
<evidence type="ECO:0000313" key="3">
    <source>
        <dbReference type="Proteomes" id="UP000828390"/>
    </source>
</evidence>
<sequence>MKEPGIIVNMKEPGNRPGIILSMLSMKEPGISIDRESSRESVLSMLSMKEPGISTQKGESVLSILSLKQPGIILSVLSRKSRESVLSRKSRESVLSRKSHNGKP</sequence>
<organism evidence="2 3">
    <name type="scientific">Dreissena polymorpha</name>
    <name type="common">Zebra mussel</name>
    <name type="synonym">Mytilus polymorpha</name>
    <dbReference type="NCBI Taxonomy" id="45954"/>
    <lineage>
        <taxon>Eukaryota</taxon>
        <taxon>Metazoa</taxon>
        <taxon>Spiralia</taxon>
        <taxon>Lophotrochozoa</taxon>
        <taxon>Mollusca</taxon>
        <taxon>Bivalvia</taxon>
        <taxon>Autobranchia</taxon>
        <taxon>Heteroconchia</taxon>
        <taxon>Euheterodonta</taxon>
        <taxon>Imparidentia</taxon>
        <taxon>Neoheterodontei</taxon>
        <taxon>Myida</taxon>
        <taxon>Dreissenoidea</taxon>
        <taxon>Dreissenidae</taxon>
        <taxon>Dreissena</taxon>
    </lineage>
</organism>
<name>A0A9D4HJG2_DREPO</name>
<comment type="caution">
    <text evidence="2">The sequence shown here is derived from an EMBL/GenBank/DDBJ whole genome shotgun (WGS) entry which is preliminary data.</text>
</comment>
<proteinExistence type="predicted"/>
<protein>
    <submittedName>
        <fullName evidence="2">Uncharacterized protein</fullName>
    </submittedName>
</protein>
<gene>
    <name evidence="2" type="ORF">DPMN_061737</name>
</gene>
<accession>A0A9D4HJG2</accession>
<dbReference type="EMBL" id="JAIWYP010000013">
    <property type="protein sequence ID" value="KAH3718911.1"/>
    <property type="molecule type" value="Genomic_DNA"/>
</dbReference>
<dbReference type="Proteomes" id="UP000828390">
    <property type="component" value="Unassembled WGS sequence"/>
</dbReference>
<keyword evidence="3" id="KW-1185">Reference proteome</keyword>
<feature type="region of interest" description="Disordered" evidence="1">
    <location>
        <begin position="85"/>
        <end position="104"/>
    </location>
</feature>
<reference evidence="2" key="1">
    <citation type="journal article" date="2019" name="bioRxiv">
        <title>The Genome of the Zebra Mussel, Dreissena polymorpha: A Resource for Invasive Species Research.</title>
        <authorList>
            <person name="McCartney M.A."/>
            <person name="Auch B."/>
            <person name="Kono T."/>
            <person name="Mallez S."/>
            <person name="Zhang Y."/>
            <person name="Obille A."/>
            <person name="Becker A."/>
            <person name="Abrahante J.E."/>
            <person name="Garbe J."/>
            <person name="Badalamenti J.P."/>
            <person name="Herman A."/>
            <person name="Mangelson H."/>
            <person name="Liachko I."/>
            <person name="Sullivan S."/>
            <person name="Sone E.D."/>
            <person name="Koren S."/>
            <person name="Silverstein K.A.T."/>
            <person name="Beckman K.B."/>
            <person name="Gohl D.M."/>
        </authorList>
    </citation>
    <scope>NUCLEOTIDE SEQUENCE</scope>
    <source>
        <strain evidence="2">Duluth1</strain>
        <tissue evidence="2">Whole animal</tissue>
    </source>
</reference>